<dbReference type="EMBL" id="GBXM01016026">
    <property type="protein sequence ID" value="JAH92551.1"/>
    <property type="molecule type" value="Transcribed_RNA"/>
</dbReference>
<sequence length="74" mass="8382">MHDQNTLKGLVSLVNSVKSIAHTHSSFYPLKFTHGKQTLPRFPLLHSSFTSIDHQLKCHTREATSISCFQMAEN</sequence>
<protein>
    <submittedName>
        <fullName evidence="1">Uncharacterized protein</fullName>
    </submittedName>
</protein>
<evidence type="ECO:0000313" key="1">
    <source>
        <dbReference type="EMBL" id="JAH92551.1"/>
    </source>
</evidence>
<proteinExistence type="predicted"/>
<reference evidence="1" key="1">
    <citation type="submission" date="2014-11" db="EMBL/GenBank/DDBJ databases">
        <authorList>
            <person name="Amaro Gonzalez C."/>
        </authorList>
    </citation>
    <scope>NUCLEOTIDE SEQUENCE</scope>
</reference>
<name>A0A0E9WQI7_ANGAN</name>
<reference evidence="1" key="2">
    <citation type="journal article" date="2015" name="Fish Shellfish Immunol.">
        <title>Early steps in the European eel (Anguilla anguilla)-Vibrio vulnificus interaction in the gills: Role of the RtxA13 toxin.</title>
        <authorList>
            <person name="Callol A."/>
            <person name="Pajuelo D."/>
            <person name="Ebbesson L."/>
            <person name="Teles M."/>
            <person name="MacKenzie S."/>
            <person name="Amaro C."/>
        </authorList>
    </citation>
    <scope>NUCLEOTIDE SEQUENCE</scope>
</reference>
<organism evidence="1">
    <name type="scientific">Anguilla anguilla</name>
    <name type="common">European freshwater eel</name>
    <name type="synonym">Muraena anguilla</name>
    <dbReference type="NCBI Taxonomy" id="7936"/>
    <lineage>
        <taxon>Eukaryota</taxon>
        <taxon>Metazoa</taxon>
        <taxon>Chordata</taxon>
        <taxon>Craniata</taxon>
        <taxon>Vertebrata</taxon>
        <taxon>Euteleostomi</taxon>
        <taxon>Actinopterygii</taxon>
        <taxon>Neopterygii</taxon>
        <taxon>Teleostei</taxon>
        <taxon>Anguilliformes</taxon>
        <taxon>Anguillidae</taxon>
        <taxon>Anguilla</taxon>
    </lineage>
</organism>
<dbReference type="AlphaFoldDB" id="A0A0E9WQI7"/>
<accession>A0A0E9WQI7</accession>